<dbReference type="Pfam" id="PF14559">
    <property type="entry name" value="TPR_19"/>
    <property type="match status" value="1"/>
</dbReference>
<organism evidence="2 3">
    <name type="scientific">Litoreibacter roseus</name>
    <dbReference type="NCBI Taxonomy" id="2601869"/>
    <lineage>
        <taxon>Bacteria</taxon>
        <taxon>Pseudomonadati</taxon>
        <taxon>Pseudomonadota</taxon>
        <taxon>Alphaproteobacteria</taxon>
        <taxon>Rhodobacterales</taxon>
        <taxon>Roseobacteraceae</taxon>
        <taxon>Litoreibacter</taxon>
    </lineage>
</organism>
<dbReference type="SUPFAM" id="SSF48452">
    <property type="entry name" value="TPR-like"/>
    <property type="match status" value="1"/>
</dbReference>
<reference evidence="2 3" key="1">
    <citation type="submission" date="2019-12" db="EMBL/GenBank/DDBJ databases">
        <title>Litoreibacter badius sp. nov., a novel bacteriochlorophyll a-containing bacterium in the genus Litoreibacter.</title>
        <authorList>
            <person name="Kanamuro M."/>
            <person name="Takabe Y."/>
            <person name="Mori K."/>
            <person name="Takaichi S."/>
            <person name="Hanada S."/>
        </authorList>
    </citation>
    <scope>NUCLEOTIDE SEQUENCE [LARGE SCALE GENOMIC DNA]</scope>
    <source>
        <strain evidence="2 3">K6</strain>
    </source>
</reference>
<accession>A0A6N6JHV4</accession>
<keyword evidence="1" id="KW-0732">Signal</keyword>
<dbReference type="InterPro" id="IPR011990">
    <property type="entry name" value="TPR-like_helical_dom_sf"/>
</dbReference>
<dbReference type="EMBL" id="BLJE01000003">
    <property type="protein sequence ID" value="GFE65846.1"/>
    <property type="molecule type" value="Genomic_DNA"/>
</dbReference>
<name>A0A6N6JHV4_9RHOB</name>
<gene>
    <name evidence="2" type="ORF">KIN_29200</name>
</gene>
<dbReference type="AlphaFoldDB" id="A0A6N6JHV4"/>
<proteinExistence type="predicted"/>
<evidence type="ECO:0000256" key="1">
    <source>
        <dbReference type="SAM" id="SignalP"/>
    </source>
</evidence>
<comment type="caution">
    <text evidence="2">The sequence shown here is derived from an EMBL/GenBank/DDBJ whole genome shotgun (WGS) entry which is preliminary data.</text>
</comment>
<protein>
    <recommendedName>
        <fullName evidence="4">Tetratricopeptide repeat-containing protein</fullName>
    </recommendedName>
</protein>
<feature type="signal peptide" evidence="1">
    <location>
        <begin position="1"/>
        <end position="23"/>
    </location>
</feature>
<dbReference type="Proteomes" id="UP000436822">
    <property type="component" value="Unassembled WGS sequence"/>
</dbReference>
<feature type="chain" id="PRO_5026775478" description="Tetratricopeptide repeat-containing protein" evidence="1">
    <location>
        <begin position="24"/>
        <end position="182"/>
    </location>
</feature>
<evidence type="ECO:0000313" key="3">
    <source>
        <dbReference type="Proteomes" id="UP000436822"/>
    </source>
</evidence>
<dbReference type="Gene3D" id="1.25.40.10">
    <property type="entry name" value="Tetratricopeptide repeat domain"/>
    <property type="match status" value="1"/>
</dbReference>
<evidence type="ECO:0000313" key="2">
    <source>
        <dbReference type="EMBL" id="GFE65846.1"/>
    </source>
</evidence>
<keyword evidence="3" id="KW-1185">Reference proteome</keyword>
<sequence>MMPSLLKIMLAATAFALPGLAFAAGSADSTPPKVTKTLTVCEKGQVYDYDTKKCVDAESSLIDDDMRYDAVRELAYGGAYDRAALVLSAMSDPSESRVMTYKGFLARMQGDMDAAMAFYAAALEQDTNNILARSYMGQAFVNTGETALAQAQLTEIRARGGRNTWAEFALNSALKTGKTFAY</sequence>
<evidence type="ECO:0008006" key="4">
    <source>
        <dbReference type="Google" id="ProtNLM"/>
    </source>
</evidence>